<evidence type="ECO:0000256" key="1">
    <source>
        <dbReference type="SAM" id="MobiDB-lite"/>
    </source>
</evidence>
<sequence>MAVLSPTITSKRSLPCTWFSVFVVVPRRERRRPTPLPRRSSTSTRSTTRSTRTARSPVSDVNVLPPSAVLVCSWHGIMTVNTAVNAASPTSSRRKVKTNRFHHLLKL</sequence>
<dbReference type="AlphaFoldDB" id="A0A1Y1XG98"/>
<feature type="compositionally biased region" description="Low complexity" evidence="1">
    <location>
        <begin position="37"/>
        <end position="59"/>
    </location>
</feature>
<dbReference type="Proteomes" id="UP000193498">
    <property type="component" value="Unassembled WGS sequence"/>
</dbReference>
<accession>A0A1Y1XG98</accession>
<comment type="caution">
    <text evidence="2">The sequence shown here is derived from an EMBL/GenBank/DDBJ whole genome shotgun (WGS) entry which is preliminary data.</text>
</comment>
<evidence type="ECO:0000313" key="2">
    <source>
        <dbReference type="EMBL" id="ORX84789.1"/>
    </source>
</evidence>
<proteinExistence type="predicted"/>
<name>A0A1Y1XG98_9FUNG</name>
<reference evidence="2 3" key="1">
    <citation type="submission" date="2016-07" db="EMBL/GenBank/DDBJ databases">
        <title>Pervasive Adenine N6-methylation of Active Genes in Fungi.</title>
        <authorList>
            <consortium name="DOE Joint Genome Institute"/>
            <person name="Mondo S.J."/>
            <person name="Dannebaum R.O."/>
            <person name="Kuo R.C."/>
            <person name="Labutti K."/>
            <person name="Haridas S."/>
            <person name="Kuo A."/>
            <person name="Salamov A."/>
            <person name="Ahrendt S.R."/>
            <person name="Lipzen A."/>
            <person name="Sullivan W."/>
            <person name="Andreopoulos W.B."/>
            <person name="Clum A."/>
            <person name="Lindquist E."/>
            <person name="Daum C."/>
            <person name="Ramamoorthy G.K."/>
            <person name="Gryganskyi A."/>
            <person name="Culley D."/>
            <person name="Magnuson J.K."/>
            <person name="James T.Y."/>
            <person name="O'Malley M.A."/>
            <person name="Stajich J.E."/>
            <person name="Spatafora J.W."/>
            <person name="Visel A."/>
            <person name="Grigoriev I.V."/>
        </authorList>
    </citation>
    <scope>NUCLEOTIDE SEQUENCE [LARGE SCALE GENOMIC DNA]</scope>
    <source>
        <strain evidence="2 3">CBS 931.73</strain>
    </source>
</reference>
<dbReference type="InParanoid" id="A0A1Y1XG98"/>
<gene>
    <name evidence="2" type="ORF">K493DRAFT_320066</name>
</gene>
<dbReference type="EMBL" id="MCFE01000602">
    <property type="protein sequence ID" value="ORX84789.1"/>
    <property type="molecule type" value="Genomic_DNA"/>
</dbReference>
<feature type="region of interest" description="Disordered" evidence="1">
    <location>
        <begin position="29"/>
        <end position="59"/>
    </location>
</feature>
<organism evidence="2 3">
    <name type="scientific">Basidiobolus meristosporus CBS 931.73</name>
    <dbReference type="NCBI Taxonomy" id="1314790"/>
    <lineage>
        <taxon>Eukaryota</taxon>
        <taxon>Fungi</taxon>
        <taxon>Fungi incertae sedis</taxon>
        <taxon>Zoopagomycota</taxon>
        <taxon>Entomophthoromycotina</taxon>
        <taxon>Basidiobolomycetes</taxon>
        <taxon>Basidiobolales</taxon>
        <taxon>Basidiobolaceae</taxon>
        <taxon>Basidiobolus</taxon>
    </lineage>
</organism>
<evidence type="ECO:0000313" key="3">
    <source>
        <dbReference type="Proteomes" id="UP000193498"/>
    </source>
</evidence>
<keyword evidence="3" id="KW-1185">Reference proteome</keyword>
<protein>
    <submittedName>
        <fullName evidence="2">Uncharacterized protein</fullName>
    </submittedName>
</protein>